<keyword evidence="2" id="KW-1185">Reference proteome</keyword>
<evidence type="ECO:0000313" key="2">
    <source>
        <dbReference type="Proteomes" id="UP000683925"/>
    </source>
</evidence>
<evidence type="ECO:0000313" key="1">
    <source>
        <dbReference type="EMBL" id="CAD8167753.1"/>
    </source>
</evidence>
<dbReference type="Proteomes" id="UP000683925">
    <property type="component" value="Unassembled WGS sequence"/>
</dbReference>
<protein>
    <submittedName>
        <fullName evidence="1">Uncharacterized protein</fullName>
    </submittedName>
</protein>
<name>A0A8S1UU83_PAROT</name>
<reference evidence="1" key="1">
    <citation type="submission" date="2021-01" db="EMBL/GenBank/DDBJ databases">
        <authorList>
            <consortium name="Genoscope - CEA"/>
            <person name="William W."/>
        </authorList>
    </citation>
    <scope>NUCLEOTIDE SEQUENCE</scope>
</reference>
<dbReference type="AlphaFoldDB" id="A0A8S1UU83"/>
<sequence>MEENIKKLLSIQQELTQRMQITMIVRKLKNLCYNFVFQQKINNSKSS</sequence>
<proteinExistence type="predicted"/>
<dbReference type="EMBL" id="CAJJDP010000050">
    <property type="protein sequence ID" value="CAD8167753.1"/>
    <property type="molecule type" value="Genomic_DNA"/>
</dbReference>
<gene>
    <name evidence="1" type="ORF">POCTA_138.1.T0500240</name>
</gene>
<comment type="caution">
    <text evidence="1">The sequence shown here is derived from an EMBL/GenBank/DDBJ whole genome shotgun (WGS) entry which is preliminary data.</text>
</comment>
<organism evidence="1 2">
    <name type="scientific">Paramecium octaurelia</name>
    <dbReference type="NCBI Taxonomy" id="43137"/>
    <lineage>
        <taxon>Eukaryota</taxon>
        <taxon>Sar</taxon>
        <taxon>Alveolata</taxon>
        <taxon>Ciliophora</taxon>
        <taxon>Intramacronucleata</taxon>
        <taxon>Oligohymenophorea</taxon>
        <taxon>Peniculida</taxon>
        <taxon>Parameciidae</taxon>
        <taxon>Paramecium</taxon>
    </lineage>
</organism>
<accession>A0A8S1UU83</accession>